<evidence type="ECO:0000313" key="3">
    <source>
        <dbReference type="Proteomes" id="UP001237207"/>
    </source>
</evidence>
<keyword evidence="3" id="KW-1185">Reference proteome</keyword>
<dbReference type="RefSeq" id="WP_307256934.1">
    <property type="nucleotide sequence ID" value="NZ_JAUSUC010000012.1"/>
</dbReference>
<keyword evidence="1" id="KW-0472">Membrane</keyword>
<feature type="transmembrane region" description="Helical" evidence="1">
    <location>
        <begin position="69"/>
        <end position="86"/>
    </location>
</feature>
<sequence>MLQRIKELIKNIREFIWPLLDPLEEHDVLQIGEEDCDWEEEDLDLMLEYANKYYESEEERKKDVESKSTIFIGTFGVTATILIYLSKDLILNNSVIQSPFMIILIFLMTLSIIYLCRAIWFSIKALQRQNYYRLSFPRFMLENNVNKKKRLIVKLYNYSKKNSETINLKVDFMTMAQEYFKRVVVLVSLFSILVLGKYLLSYKTVLNNIFSTLNDITIGQYILSAILGAIVLLYLLIIIIFHKLFKR</sequence>
<evidence type="ECO:0000256" key="1">
    <source>
        <dbReference type="SAM" id="Phobius"/>
    </source>
</evidence>
<dbReference type="AlphaFoldDB" id="A0AAJ1WGD5"/>
<protein>
    <submittedName>
        <fullName evidence="2">Uncharacterized protein</fullName>
    </submittedName>
</protein>
<reference evidence="2" key="1">
    <citation type="submission" date="2023-07" db="EMBL/GenBank/DDBJ databases">
        <title>Genomic Encyclopedia of Type Strains, Phase IV (KMG-IV): sequencing the most valuable type-strain genomes for metagenomic binning, comparative biology and taxonomic classification.</title>
        <authorList>
            <person name="Goeker M."/>
        </authorList>
    </citation>
    <scope>NUCLEOTIDE SEQUENCE</scope>
    <source>
        <strain evidence="2">DSM 23947</strain>
    </source>
</reference>
<gene>
    <name evidence="2" type="ORF">J2S13_001336</name>
</gene>
<evidence type="ECO:0000313" key="2">
    <source>
        <dbReference type="EMBL" id="MDQ0214937.1"/>
    </source>
</evidence>
<keyword evidence="1" id="KW-0812">Transmembrane</keyword>
<feature type="transmembrane region" description="Helical" evidence="1">
    <location>
        <begin position="220"/>
        <end position="241"/>
    </location>
</feature>
<name>A0AAJ1WGD5_9BACI</name>
<accession>A0AAJ1WGD5</accession>
<dbReference type="EMBL" id="JAUSUC010000012">
    <property type="protein sequence ID" value="MDQ0214937.1"/>
    <property type="molecule type" value="Genomic_DNA"/>
</dbReference>
<feature type="transmembrane region" description="Helical" evidence="1">
    <location>
        <begin position="183"/>
        <end position="200"/>
    </location>
</feature>
<organism evidence="2 3">
    <name type="scientific">Oikeobacillus pervagus</name>
    <dbReference type="NCBI Taxonomy" id="1325931"/>
    <lineage>
        <taxon>Bacteria</taxon>
        <taxon>Bacillati</taxon>
        <taxon>Bacillota</taxon>
        <taxon>Bacilli</taxon>
        <taxon>Bacillales</taxon>
        <taxon>Bacillaceae</taxon>
        <taxon>Oikeobacillus</taxon>
    </lineage>
</organism>
<keyword evidence="1" id="KW-1133">Transmembrane helix</keyword>
<proteinExistence type="predicted"/>
<dbReference type="Proteomes" id="UP001237207">
    <property type="component" value="Unassembled WGS sequence"/>
</dbReference>
<comment type="caution">
    <text evidence="2">The sequence shown here is derived from an EMBL/GenBank/DDBJ whole genome shotgun (WGS) entry which is preliminary data.</text>
</comment>
<feature type="transmembrane region" description="Helical" evidence="1">
    <location>
        <begin position="98"/>
        <end position="123"/>
    </location>
</feature>